<dbReference type="Proteomes" id="UP001203004">
    <property type="component" value="Unassembled WGS sequence"/>
</dbReference>
<dbReference type="InterPro" id="IPR011990">
    <property type="entry name" value="TPR-like_helical_dom_sf"/>
</dbReference>
<keyword evidence="3" id="KW-1185">Reference proteome</keyword>
<dbReference type="SUPFAM" id="SSF48452">
    <property type="entry name" value="TPR-like"/>
    <property type="match status" value="1"/>
</dbReference>
<sequence length="337" mass="39545">MFPNLEERLLSKAMALLEEKRYEPARERFGNLLEINLRNVRALYGWAVCSIELGDYQQAEEAITLLLEEDTPYYYDVFRLYLTILIERKDYKAALYEIEMVGNKNDLPQEFKNFLDQMEKFCRIRMDEPSHHSENRAISLDESGKRADKPGREKMSIDWPALEKANTKDQLLLIHNLADRLRATHLPEIKRFLLDEKQHTEIKTMLLCAVKEGNLAKEIPVRKFGHIYHAHLESDEFLNKHLADEIERTIRKKMDSDNPTLANLAVEMERMFTMNVYPKPVSPNSAHVWAAVFCLRALAVDTQDEKEKVLDQFGVKDDDYQCADRFLREIETYGLWD</sequence>
<dbReference type="Pfam" id="PF14559">
    <property type="entry name" value="TPR_19"/>
    <property type="match status" value="1"/>
</dbReference>
<dbReference type="Gene3D" id="1.25.40.10">
    <property type="entry name" value="Tetratricopeptide repeat domain"/>
    <property type="match status" value="1"/>
</dbReference>
<feature type="region of interest" description="Disordered" evidence="1">
    <location>
        <begin position="132"/>
        <end position="152"/>
    </location>
</feature>
<gene>
    <name evidence="2" type="ORF">M3N64_01000</name>
</gene>
<reference evidence="2 3" key="1">
    <citation type="submission" date="2022-05" db="EMBL/GenBank/DDBJ databases">
        <title>Sporolactobacillus sp nov CPB3-1, isolated from tree bark (Mangifera indica L.).</title>
        <authorList>
            <person name="Phuengjayaem S."/>
            <person name="Tanasupawat S."/>
        </authorList>
    </citation>
    <scope>NUCLEOTIDE SEQUENCE [LARGE SCALE GENOMIC DNA]</scope>
    <source>
        <strain evidence="2 3">CPB3-1</strain>
    </source>
</reference>
<protein>
    <submittedName>
        <fullName evidence="2">Tetratricopeptide repeat protein</fullName>
    </submittedName>
</protein>
<dbReference type="RefSeq" id="WP_249095760.1">
    <property type="nucleotide sequence ID" value="NZ_JAMAST010000001.1"/>
</dbReference>
<accession>A0ABT0M6P0</accession>
<comment type="caution">
    <text evidence="2">The sequence shown here is derived from an EMBL/GenBank/DDBJ whole genome shotgun (WGS) entry which is preliminary data.</text>
</comment>
<dbReference type="EMBL" id="JAMAST010000001">
    <property type="protein sequence ID" value="MCL1630530.1"/>
    <property type="molecule type" value="Genomic_DNA"/>
</dbReference>
<dbReference type="SUPFAM" id="SSF116965">
    <property type="entry name" value="Hypothetical protein MPN330"/>
    <property type="match status" value="1"/>
</dbReference>
<name>A0ABT0M6P0_9BACL</name>
<evidence type="ECO:0000256" key="1">
    <source>
        <dbReference type="SAM" id="MobiDB-lite"/>
    </source>
</evidence>
<evidence type="ECO:0000313" key="3">
    <source>
        <dbReference type="Proteomes" id="UP001203004"/>
    </source>
</evidence>
<organism evidence="2 3">
    <name type="scientific">Sporolactobacillus mangiferae</name>
    <dbReference type="NCBI Taxonomy" id="2940498"/>
    <lineage>
        <taxon>Bacteria</taxon>
        <taxon>Bacillati</taxon>
        <taxon>Bacillota</taxon>
        <taxon>Bacilli</taxon>
        <taxon>Bacillales</taxon>
        <taxon>Sporolactobacillaceae</taxon>
        <taxon>Sporolactobacillus</taxon>
    </lineage>
</organism>
<feature type="compositionally biased region" description="Basic and acidic residues" evidence="1">
    <location>
        <begin position="142"/>
        <end position="152"/>
    </location>
</feature>
<proteinExistence type="predicted"/>
<evidence type="ECO:0000313" key="2">
    <source>
        <dbReference type="EMBL" id="MCL1630530.1"/>
    </source>
</evidence>